<dbReference type="InterPro" id="IPR029442">
    <property type="entry name" value="GyrI-like"/>
</dbReference>
<dbReference type="Proteomes" id="UP000602381">
    <property type="component" value="Unassembled WGS sequence"/>
</dbReference>
<reference evidence="6" key="1">
    <citation type="journal article" date="2019" name="Int. J. Syst. Evol. Microbiol.">
        <title>The Global Catalogue of Microorganisms (GCM) 10K type strain sequencing project: providing services to taxonomists for standard genome sequencing and annotation.</title>
        <authorList>
            <consortium name="The Broad Institute Genomics Platform"/>
            <consortium name="The Broad Institute Genome Sequencing Center for Infectious Disease"/>
            <person name="Wu L."/>
            <person name="Ma J."/>
        </authorList>
    </citation>
    <scope>NUCLEOTIDE SEQUENCE [LARGE SCALE GENOMIC DNA]</scope>
    <source>
        <strain evidence="6">JCM 17843</strain>
    </source>
</reference>
<dbReference type="SMART" id="SM00342">
    <property type="entry name" value="HTH_ARAC"/>
    <property type="match status" value="1"/>
</dbReference>
<dbReference type="Pfam" id="PF06445">
    <property type="entry name" value="GyrI-like"/>
    <property type="match status" value="1"/>
</dbReference>
<keyword evidence="2" id="KW-0238">DNA-binding</keyword>
<evidence type="ECO:0000256" key="2">
    <source>
        <dbReference type="ARBA" id="ARBA00023125"/>
    </source>
</evidence>
<dbReference type="PANTHER" id="PTHR40055">
    <property type="entry name" value="TRANSCRIPTIONAL REGULATOR YGIV-RELATED"/>
    <property type="match status" value="1"/>
</dbReference>
<dbReference type="InterPro" id="IPR010499">
    <property type="entry name" value="AraC_E-bd"/>
</dbReference>
<comment type="caution">
    <text evidence="5">The sequence shown here is derived from an EMBL/GenBank/DDBJ whole genome shotgun (WGS) entry which is preliminary data.</text>
</comment>
<keyword evidence="3" id="KW-0804">Transcription</keyword>
<sequence>MKTAFERYHARMQRVLDHIEQHLDGDLDLDALSRVAAFSKFHFHRQFSALFGISTHRYVQLARMKRASYRLAFRGTDTVTDIALDAVYETPETFSRAFRERFGQSPSEFRQMPEWESWLAIFDPLTKARNKYMINFSKNDVNIVEFPETAIAVMEHRGDPGKIGDTIQRFIAWRKTVGLPPRVSNTFNVFHTDPLTTPPAEFHIDLCASTDRKVAENDAGVRAGTIPAGRCAVLRMTGSSDDLEKAATFLYRDWLPDSGEDLRDFSFYCQRISFFPDVPENAAVTDLFVPLK</sequence>
<dbReference type="Pfam" id="PF12833">
    <property type="entry name" value="HTH_18"/>
    <property type="match status" value="1"/>
</dbReference>
<dbReference type="PANTHER" id="PTHR40055:SF1">
    <property type="entry name" value="TRANSCRIPTIONAL REGULATOR YGIV-RELATED"/>
    <property type="match status" value="1"/>
</dbReference>
<dbReference type="RefSeq" id="WP_150005405.1">
    <property type="nucleotide sequence ID" value="NZ_BMOV01000004.1"/>
</dbReference>
<keyword evidence="6" id="KW-1185">Reference proteome</keyword>
<evidence type="ECO:0000256" key="1">
    <source>
        <dbReference type="ARBA" id="ARBA00023015"/>
    </source>
</evidence>
<organism evidence="5 6">
    <name type="scientific">Iodidimonas muriae</name>
    <dbReference type="NCBI Taxonomy" id="261467"/>
    <lineage>
        <taxon>Bacteria</taxon>
        <taxon>Pseudomonadati</taxon>
        <taxon>Pseudomonadota</taxon>
        <taxon>Alphaproteobacteria</taxon>
        <taxon>Iodidimonadales</taxon>
        <taxon>Iodidimonadaceae</taxon>
        <taxon>Iodidimonas</taxon>
    </lineage>
</organism>
<dbReference type="InterPro" id="IPR020449">
    <property type="entry name" value="Tscrpt_reg_AraC-type_HTH"/>
</dbReference>
<dbReference type="EMBL" id="BMOV01000004">
    <property type="protein sequence ID" value="GGO10811.1"/>
    <property type="molecule type" value="Genomic_DNA"/>
</dbReference>
<dbReference type="SUPFAM" id="SSF55136">
    <property type="entry name" value="Probable bacterial effector-binding domain"/>
    <property type="match status" value="1"/>
</dbReference>
<evidence type="ECO:0000259" key="4">
    <source>
        <dbReference type="PROSITE" id="PS01124"/>
    </source>
</evidence>
<dbReference type="Gene3D" id="3.20.80.10">
    <property type="entry name" value="Regulatory factor, effector binding domain"/>
    <property type="match status" value="1"/>
</dbReference>
<accession>A0ABQ2LCL6</accession>
<dbReference type="PROSITE" id="PS01124">
    <property type="entry name" value="HTH_ARAC_FAMILY_2"/>
    <property type="match status" value="1"/>
</dbReference>
<dbReference type="InterPro" id="IPR018060">
    <property type="entry name" value="HTH_AraC"/>
</dbReference>
<evidence type="ECO:0000313" key="5">
    <source>
        <dbReference type="EMBL" id="GGO10811.1"/>
    </source>
</evidence>
<dbReference type="InterPro" id="IPR050908">
    <property type="entry name" value="SmbC-like"/>
</dbReference>
<dbReference type="SUPFAM" id="SSF46689">
    <property type="entry name" value="Homeodomain-like"/>
    <property type="match status" value="2"/>
</dbReference>
<gene>
    <name evidence="5" type="ORF">GCM10007972_14000</name>
</gene>
<keyword evidence="1" id="KW-0805">Transcription regulation</keyword>
<dbReference type="Gene3D" id="1.10.10.60">
    <property type="entry name" value="Homeodomain-like"/>
    <property type="match status" value="2"/>
</dbReference>
<dbReference type="SMART" id="SM00871">
    <property type="entry name" value="AraC_E_bind"/>
    <property type="match status" value="1"/>
</dbReference>
<proteinExistence type="predicted"/>
<evidence type="ECO:0000256" key="3">
    <source>
        <dbReference type="ARBA" id="ARBA00023163"/>
    </source>
</evidence>
<feature type="domain" description="HTH araC/xylS-type" evidence="4">
    <location>
        <begin position="13"/>
        <end position="112"/>
    </location>
</feature>
<name>A0ABQ2LCL6_9PROT</name>
<dbReference type="PRINTS" id="PR00032">
    <property type="entry name" value="HTHARAC"/>
</dbReference>
<dbReference type="InterPro" id="IPR011256">
    <property type="entry name" value="Reg_factor_effector_dom_sf"/>
</dbReference>
<evidence type="ECO:0000313" key="6">
    <source>
        <dbReference type="Proteomes" id="UP000602381"/>
    </source>
</evidence>
<protein>
    <submittedName>
        <fullName evidence="5">Transcriptional regulator</fullName>
    </submittedName>
</protein>
<dbReference type="InterPro" id="IPR009057">
    <property type="entry name" value="Homeodomain-like_sf"/>
</dbReference>